<dbReference type="InParanoid" id="F0XI50"/>
<dbReference type="PANTHER" id="PTHR37474">
    <property type="entry name" value="RNA LIGASE/CYCLIC NUCLEOTIDE PHOSPHODIESTERASE"/>
    <property type="match status" value="1"/>
</dbReference>
<organism evidence="3">
    <name type="scientific">Grosmannia clavigera (strain kw1407 / UAMH 11150)</name>
    <name type="common">Blue stain fungus</name>
    <name type="synonym">Graphiocladiella clavigera</name>
    <dbReference type="NCBI Taxonomy" id="655863"/>
    <lineage>
        <taxon>Eukaryota</taxon>
        <taxon>Fungi</taxon>
        <taxon>Dikarya</taxon>
        <taxon>Ascomycota</taxon>
        <taxon>Pezizomycotina</taxon>
        <taxon>Sordariomycetes</taxon>
        <taxon>Sordariomycetidae</taxon>
        <taxon>Ophiostomatales</taxon>
        <taxon>Ophiostomataceae</taxon>
        <taxon>Leptographium</taxon>
    </lineage>
</organism>
<dbReference type="HOGENOM" id="CLU_1740706_0_0_1"/>
<feature type="region of interest" description="Disordered" evidence="1">
    <location>
        <begin position="128"/>
        <end position="150"/>
    </location>
</feature>
<evidence type="ECO:0000313" key="2">
    <source>
        <dbReference type="EMBL" id="EFX03119.1"/>
    </source>
</evidence>
<evidence type="ECO:0000256" key="1">
    <source>
        <dbReference type="SAM" id="MobiDB-lite"/>
    </source>
</evidence>
<dbReference type="EMBL" id="GL629769">
    <property type="protein sequence ID" value="EFX03119.1"/>
    <property type="molecule type" value="Genomic_DNA"/>
</dbReference>
<dbReference type="GeneID" id="25976105"/>
<proteinExistence type="predicted"/>
<dbReference type="PANTHER" id="PTHR37474:SF1">
    <property type="entry name" value="2'-5' RNA LIGASE FAMILY PROTEIN"/>
    <property type="match status" value="1"/>
</dbReference>
<evidence type="ECO:0000313" key="3">
    <source>
        <dbReference type="Proteomes" id="UP000007796"/>
    </source>
</evidence>
<dbReference type="OrthoDB" id="10263155at2759"/>
<name>F0XI50_GROCL</name>
<dbReference type="Proteomes" id="UP000007796">
    <property type="component" value="Unassembled WGS sequence"/>
</dbReference>
<dbReference type="RefSeq" id="XP_014172601.1">
    <property type="nucleotide sequence ID" value="XM_014317126.1"/>
</dbReference>
<dbReference type="Pfam" id="PF13563">
    <property type="entry name" value="2_5_RNA_ligase2"/>
    <property type="match status" value="1"/>
</dbReference>
<dbReference type="Gene3D" id="3.90.1140.10">
    <property type="entry name" value="Cyclic phosphodiesterase"/>
    <property type="match status" value="1"/>
</dbReference>
<protein>
    <submittedName>
        <fullName evidence="2">Duf455 domain containing protein</fullName>
    </submittedName>
</protein>
<dbReference type="STRING" id="655863.F0XI50"/>
<accession>F0XI50</accession>
<feature type="compositionally biased region" description="Low complexity" evidence="1">
    <location>
        <begin position="128"/>
        <end position="137"/>
    </location>
</feature>
<dbReference type="eggNOG" id="KOG2245">
    <property type="taxonomic scope" value="Eukaryota"/>
</dbReference>
<keyword evidence="3" id="KW-1185">Reference proteome</keyword>
<dbReference type="AlphaFoldDB" id="F0XI50"/>
<gene>
    <name evidence="2" type="ORF">CMQ_3048</name>
</gene>
<reference evidence="2 3" key="1">
    <citation type="journal article" date="2011" name="Proc. Natl. Acad. Sci. U.S.A.">
        <title>Genome and transcriptome analyses of the mountain pine beetle-fungal symbiont Grosmannia clavigera, a lodgepole pine pathogen.</title>
        <authorList>
            <person name="DiGuistini S."/>
            <person name="Wang Y."/>
            <person name="Liao N.Y."/>
            <person name="Taylor G."/>
            <person name="Tanguay P."/>
            <person name="Feau N."/>
            <person name="Henrissat B."/>
            <person name="Chan S.K."/>
            <person name="Hesse-Orce U."/>
            <person name="Alamouti S.M."/>
            <person name="Tsui C.K.M."/>
            <person name="Docking R.T."/>
            <person name="Levasseur A."/>
            <person name="Haridas S."/>
            <person name="Robertson G."/>
            <person name="Birol I."/>
            <person name="Holt R.A."/>
            <person name="Marra M.A."/>
            <person name="Hamelin R.C."/>
            <person name="Hirst M."/>
            <person name="Jones S.J.M."/>
            <person name="Bohlmann J."/>
            <person name="Breuil C."/>
        </authorList>
    </citation>
    <scope>NUCLEOTIDE SEQUENCE [LARGE SCALE GENOMIC DNA]</scope>
    <source>
        <strain evidence="3">kw1407 / UAMH 11150</strain>
    </source>
</reference>
<feature type="compositionally biased region" description="Basic and acidic residues" evidence="1">
    <location>
        <begin position="138"/>
        <end position="150"/>
    </location>
</feature>
<sequence>MATPQAEAEPGAFALGSFNTALCLVPPEDSWAAVDSLRVLYDKAYGKWPPHVNMVYPFVQPEQLEGAVRRMQMALQQSAGEPVATTIDVQLDSTGVFQQRRENTVFLHDGREVNGLEKLRARLLAALGTSSQSQSQSQDKDDSHQLRGRR</sequence>